<keyword evidence="1" id="KW-0863">Zinc-finger</keyword>
<keyword evidence="1" id="KW-0862">Zinc</keyword>
<gene>
    <name evidence="3" type="ORF">D3230_00330</name>
</gene>
<evidence type="ECO:0000259" key="2">
    <source>
        <dbReference type="PROSITE" id="PS50966"/>
    </source>
</evidence>
<dbReference type="Proteomes" id="UP001645859">
    <property type="component" value="Unassembled WGS sequence"/>
</dbReference>
<accession>A0ABS1SB41</accession>
<keyword evidence="1" id="KW-0479">Metal-binding</keyword>
<evidence type="ECO:0000256" key="1">
    <source>
        <dbReference type="PROSITE-ProRule" id="PRU00325"/>
    </source>
</evidence>
<sequence>MALAPGFTAAGWDPEPQFFSGFATQPLVLARGLLALADVTATRYFQYVPTTLRDPILSAHGDRLRAETFSACNGVYARLDLLGGGFDGGEIGRGATNVDLGAGSRAVLAAVRRAELLHLAVGGAGLSLATPEQHSHERPVVMPDRWVRALGNVAELHRRLTPRMVLNADESRAFLAAVPAATAGGRTVWLARARDGVRVSQRPAAGAVGIAGLHRLSAAKRVLPHVTGLTVYGDDVSGARAVEIRLPAARLTVGVTAEPWRGHSGEGALLAALAGPEVMADAEHIAALLAFEPELDISVLARRSGLTEARVRGAVAVLAAGGRVGWDLADGAYFHREVPTCAATAARDQPRLAAARTLLALGRVARGDRGTDAAETWTVRGAEPGTESVVRRRGGMLSCSCAWGLRHGAGRGPCAHALAVTLSLTPSEDS</sequence>
<dbReference type="InterPro" id="IPR007527">
    <property type="entry name" value="Znf_SWIM"/>
</dbReference>
<reference evidence="3 4" key="1">
    <citation type="submission" date="2018-09" db="EMBL/GenBank/DDBJ databases">
        <title>Comparative genomics of Leucobacter spp.</title>
        <authorList>
            <person name="Reis A.C."/>
            <person name="Kolvenbach B.A."/>
            <person name="Corvini P.F.X."/>
            <person name="Nunes O.C."/>
        </authorList>
    </citation>
    <scope>NUCLEOTIDE SEQUENCE [LARGE SCALE GENOMIC DNA]</scope>
    <source>
        <strain evidence="3 4">TAN 31504</strain>
    </source>
</reference>
<dbReference type="EMBL" id="QYAC01000001">
    <property type="protein sequence ID" value="MBL3677757.1"/>
    <property type="molecule type" value="Genomic_DNA"/>
</dbReference>
<feature type="domain" description="SWIM-type" evidence="2">
    <location>
        <begin position="386"/>
        <end position="425"/>
    </location>
</feature>
<protein>
    <submittedName>
        <fullName evidence="3">SWIM zinc finger family protein</fullName>
    </submittedName>
</protein>
<name>A0ABS1SB41_9MICO</name>
<dbReference type="PROSITE" id="PS50966">
    <property type="entry name" value="ZF_SWIM"/>
    <property type="match status" value="1"/>
</dbReference>
<comment type="caution">
    <text evidence="3">The sequence shown here is derived from an EMBL/GenBank/DDBJ whole genome shotgun (WGS) entry which is preliminary data.</text>
</comment>
<organism evidence="3 4">
    <name type="scientific">Leucobacter chromiireducens subsp. solipictus</name>
    <dbReference type="NCBI Taxonomy" id="398235"/>
    <lineage>
        <taxon>Bacteria</taxon>
        <taxon>Bacillati</taxon>
        <taxon>Actinomycetota</taxon>
        <taxon>Actinomycetes</taxon>
        <taxon>Micrococcales</taxon>
        <taxon>Microbacteriaceae</taxon>
        <taxon>Leucobacter</taxon>
    </lineage>
</organism>
<proteinExistence type="predicted"/>
<evidence type="ECO:0000313" key="3">
    <source>
        <dbReference type="EMBL" id="MBL3677757.1"/>
    </source>
</evidence>
<evidence type="ECO:0000313" key="4">
    <source>
        <dbReference type="Proteomes" id="UP001645859"/>
    </source>
</evidence>
<keyword evidence="4" id="KW-1185">Reference proteome</keyword>